<gene>
    <name evidence="1" type="ORF">DOTSEDRAFT_54085</name>
</gene>
<dbReference type="Proteomes" id="UP000016933">
    <property type="component" value="Unassembled WGS sequence"/>
</dbReference>
<sequence>MATLNACEIVAALNAQRRQANALLLHRQHTLRRSRFPAIATRSKPGASLDLVAQLCSTRRSDSVSNLQPVAFHDRVAGIDEIVGIRYPHP</sequence>
<reference evidence="2" key="1">
    <citation type="journal article" date="2012" name="PLoS Genet.">
        <title>The genomes of the fungal plant pathogens Cladosporium fulvum and Dothistroma septosporum reveal adaptation to different hosts and lifestyles but also signatures of common ancestry.</title>
        <authorList>
            <person name="de Wit P.J.G.M."/>
            <person name="van der Burgt A."/>
            <person name="Oekmen B."/>
            <person name="Stergiopoulos I."/>
            <person name="Abd-Elsalam K.A."/>
            <person name="Aerts A.L."/>
            <person name="Bahkali A.H."/>
            <person name="Beenen H.G."/>
            <person name="Chettri P."/>
            <person name="Cox M.P."/>
            <person name="Datema E."/>
            <person name="de Vries R.P."/>
            <person name="Dhillon B."/>
            <person name="Ganley A.R."/>
            <person name="Griffiths S.A."/>
            <person name="Guo Y."/>
            <person name="Hamelin R.C."/>
            <person name="Henrissat B."/>
            <person name="Kabir M.S."/>
            <person name="Jashni M.K."/>
            <person name="Kema G."/>
            <person name="Klaubauf S."/>
            <person name="Lapidus A."/>
            <person name="Levasseur A."/>
            <person name="Lindquist E."/>
            <person name="Mehrabi R."/>
            <person name="Ohm R.A."/>
            <person name="Owen T.J."/>
            <person name="Salamov A."/>
            <person name="Schwelm A."/>
            <person name="Schijlen E."/>
            <person name="Sun H."/>
            <person name="van den Burg H.A."/>
            <person name="van Ham R.C.H.J."/>
            <person name="Zhang S."/>
            <person name="Goodwin S.B."/>
            <person name="Grigoriev I.V."/>
            <person name="Collemare J."/>
            <person name="Bradshaw R.E."/>
        </authorList>
    </citation>
    <scope>NUCLEOTIDE SEQUENCE [LARGE SCALE GENOMIC DNA]</scope>
    <source>
        <strain evidence="2">NZE10 / CBS 128990</strain>
    </source>
</reference>
<reference evidence="1 2" key="2">
    <citation type="journal article" date="2012" name="PLoS Pathog.">
        <title>Diverse lifestyles and strategies of plant pathogenesis encoded in the genomes of eighteen Dothideomycetes fungi.</title>
        <authorList>
            <person name="Ohm R.A."/>
            <person name="Feau N."/>
            <person name="Henrissat B."/>
            <person name="Schoch C.L."/>
            <person name="Horwitz B.A."/>
            <person name="Barry K.W."/>
            <person name="Condon B.J."/>
            <person name="Copeland A.C."/>
            <person name="Dhillon B."/>
            <person name="Glaser F."/>
            <person name="Hesse C.N."/>
            <person name="Kosti I."/>
            <person name="LaButti K."/>
            <person name="Lindquist E.A."/>
            <person name="Lucas S."/>
            <person name="Salamov A.A."/>
            <person name="Bradshaw R.E."/>
            <person name="Ciuffetti L."/>
            <person name="Hamelin R.C."/>
            <person name="Kema G.H.J."/>
            <person name="Lawrence C."/>
            <person name="Scott J.A."/>
            <person name="Spatafora J.W."/>
            <person name="Turgeon B.G."/>
            <person name="de Wit P.J.G.M."/>
            <person name="Zhong S."/>
            <person name="Goodwin S.B."/>
            <person name="Grigoriev I.V."/>
        </authorList>
    </citation>
    <scope>NUCLEOTIDE SEQUENCE [LARGE SCALE GENOMIC DNA]</scope>
    <source>
        <strain evidence="2">NZE10 / CBS 128990</strain>
    </source>
</reference>
<proteinExistence type="predicted"/>
<evidence type="ECO:0000313" key="1">
    <source>
        <dbReference type="EMBL" id="EME43194.1"/>
    </source>
</evidence>
<protein>
    <submittedName>
        <fullName evidence="1">Uncharacterized protein</fullName>
    </submittedName>
</protein>
<dbReference type="EMBL" id="KB446540">
    <property type="protein sequence ID" value="EME43194.1"/>
    <property type="molecule type" value="Genomic_DNA"/>
</dbReference>
<keyword evidence="2" id="KW-1185">Reference proteome</keyword>
<accession>M2Y4H6</accession>
<evidence type="ECO:0000313" key="2">
    <source>
        <dbReference type="Proteomes" id="UP000016933"/>
    </source>
</evidence>
<dbReference type="AlphaFoldDB" id="M2Y4H6"/>
<organism evidence="1 2">
    <name type="scientific">Dothistroma septosporum (strain NZE10 / CBS 128990)</name>
    <name type="common">Red band needle blight fungus</name>
    <name type="synonym">Mycosphaerella pini</name>
    <dbReference type="NCBI Taxonomy" id="675120"/>
    <lineage>
        <taxon>Eukaryota</taxon>
        <taxon>Fungi</taxon>
        <taxon>Dikarya</taxon>
        <taxon>Ascomycota</taxon>
        <taxon>Pezizomycotina</taxon>
        <taxon>Dothideomycetes</taxon>
        <taxon>Dothideomycetidae</taxon>
        <taxon>Mycosphaerellales</taxon>
        <taxon>Mycosphaerellaceae</taxon>
        <taxon>Dothistroma</taxon>
    </lineage>
</organism>
<name>M2Y4H6_DOTSN</name>
<dbReference type="HOGENOM" id="CLU_2440829_0_0_1"/>